<feature type="transmembrane region" description="Helical" evidence="10">
    <location>
        <begin position="146"/>
        <end position="169"/>
    </location>
</feature>
<dbReference type="AlphaFoldDB" id="A0A836KS38"/>
<evidence type="ECO:0000256" key="7">
    <source>
        <dbReference type="ARBA" id="ARBA00022824"/>
    </source>
</evidence>
<evidence type="ECO:0000256" key="3">
    <source>
        <dbReference type="ARBA" id="ARBA00007063"/>
    </source>
</evidence>
<dbReference type="EMBL" id="JAFHKP010000012">
    <property type="protein sequence ID" value="KAG5483577.1"/>
    <property type="molecule type" value="Genomic_DNA"/>
</dbReference>
<dbReference type="GO" id="GO:0000026">
    <property type="term" value="F:alpha-1,2-mannosyltransferase activity"/>
    <property type="evidence" value="ECO:0007669"/>
    <property type="project" value="TreeGrafter"/>
</dbReference>
<dbReference type="KEGG" id="lenr:94175383"/>
<evidence type="ECO:0000256" key="4">
    <source>
        <dbReference type="ARBA" id="ARBA00022676"/>
    </source>
</evidence>
<organism evidence="12 13">
    <name type="scientific">Leishmania enriettii</name>
    <dbReference type="NCBI Taxonomy" id="5663"/>
    <lineage>
        <taxon>Eukaryota</taxon>
        <taxon>Discoba</taxon>
        <taxon>Euglenozoa</taxon>
        <taxon>Kinetoplastea</taxon>
        <taxon>Metakinetoplastina</taxon>
        <taxon>Trypanosomatida</taxon>
        <taxon>Trypanosomatidae</taxon>
        <taxon>Leishmaniinae</taxon>
        <taxon>Leishmania</taxon>
    </lineage>
</organism>
<name>A0A836KS38_LEIEN</name>
<evidence type="ECO:0000256" key="8">
    <source>
        <dbReference type="ARBA" id="ARBA00022989"/>
    </source>
</evidence>
<protein>
    <recommendedName>
        <fullName evidence="10">Mannosyltransferase</fullName>
        <ecNumber evidence="10">2.4.1.-</ecNumber>
    </recommendedName>
</protein>
<dbReference type="OrthoDB" id="497541at2759"/>
<dbReference type="EC" id="2.4.1.-" evidence="10"/>
<keyword evidence="6 10" id="KW-0812">Transmembrane</keyword>
<evidence type="ECO:0000256" key="5">
    <source>
        <dbReference type="ARBA" id="ARBA00022679"/>
    </source>
</evidence>
<evidence type="ECO:0000256" key="6">
    <source>
        <dbReference type="ARBA" id="ARBA00022692"/>
    </source>
</evidence>
<feature type="transmembrane region" description="Helical" evidence="10">
    <location>
        <begin position="101"/>
        <end position="126"/>
    </location>
</feature>
<gene>
    <name evidence="12" type="ORF">CUR178_08243</name>
</gene>
<dbReference type="RefSeq" id="XP_067694794.1">
    <property type="nucleotide sequence ID" value="XM_067839873.1"/>
</dbReference>
<dbReference type="Pfam" id="PF03901">
    <property type="entry name" value="Glyco_transf_22"/>
    <property type="match status" value="2"/>
</dbReference>
<keyword evidence="13" id="KW-1185">Reference proteome</keyword>
<dbReference type="Proteomes" id="UP000674179">
    <property type="component" value="Chromosome 12"/>
</dbReference>
<evidence type="ECO:0000256" key="11">
    <source>
        <dbReference type="SAM" id="MobiDB-lite"/>
    </source>
</evidence>
<comment type="subcellular location">
    <subcellularLocation>
        <location evidence="1 10">Endoplasmic reticulum membrane</location>
        <topology evidence="1 10">Multi-pass membrane protein</topology>
    </subcellularLocation>
</comment>
<feature type="compositionally biased region" description="Polar residues" evidence="11">
    <location>
        <begin position="583"/>
        <end position="593"/>
    </location>
</feature>
<reference evidence="12 13" key="1">
    <citation type="submission" date="2021-02" db="EMBL/GenBank/DDBJ databases">
        <title>Leishmania (Mundinia) enrietti genome sequencing and assembly.</title>
        <authorList>
            <person name="Almutairi H."/>
            <person name="Gatherer D."/>
        </authorList>
    </citation>
    <scope>NUCLEOTIDE SEQUENCE [LARGE SCALE GENOMIC DNA]</scope>
    <source>
        <strain evidence="12">CUR178</strain>
    </source>
</reference>
<evidence type="ECO:0000256" key="2">
    <source>
        <dbReference type="ARBA" id="ARBA00004922"/>
    </source>
</evidence>
<dbReference type="GeneID" id="94175383"/>
<comment type="caution">
    <text evidence="12">The sequence shown here is derived from an EMBL/GenBank/DDBJ whole genome shotgun (WGS) entry which is preliminary data.</text>
</comment>
<feature type="transmembrane region" description="Helical" evidence="10">
    <location>
        <begin position="200"/>
        <end position="228"/>
    </location>
</feature>
<dbReference type="PANTHER" id="PTHR22760:SF2">
    <property type="entry name" value="ALPHA-1,2-MANNOSYLTRANSFERASE ALG9"/>
    <property type="match status" value="1"/>
</dbReference>
<proteinExistence type="inferred from homology"/>
<feature type="transmembrane region" description="Helical" evidence="10">
    <location>
        <begin position="409"/>
        <end position="426"/>
    </location>
</feature>
<dbReference type="UniPathway" id="UPA00378"/>
<dbReference type="PANTHER" id="PTHR22760">
    <property type="entry name" value="GLYCOSYLTRANSFERASE"/>
    <property type="match status" value="1"/>
</dbReference>
<dbReference type="GO" id="GO:0005789">
    <property type="term" value="C:endoplasmic reticulum membrane"/>
    <property type="evidence" value="ECO:0007669"/>
    <property type="project" value="UniProtKB-SubCell"/>
</dbReference>
<feature type="transmembrane region" description="Helical" evidence="10">
    <location>
        <begin position="300"/>
        <end position="320"/>
    </location>
</feature>
<comment type="pathway">
    <text evidence="2">Protein modification; protein glycosylation.</text>
</comment>
<evidence type="ECO:0000313" key="12">
    <source>
        <dbReference type="EMBL" id="KAG5483577.1"/>
    </source>
</evidence>
<dbReference type="GO" id="GO:0006487">
    <property type="term" value="P:protein N-linked glycosylation"/>
    <property type="evidence" value="ECO:0007669"/>
    <property type="project" value="TreeGrafter"/>
</dbReference>
<dbReference type="InterPro" id="IPR005599">
    <property type="entry name" value="GPI_mannosylTrfase"/>
</dbReference>
<feature type="transmembrane region" description="Helical" evidence="10">
    <location>
        <begin position="260"/>
        <end position="280"/>
    </location>
</feature>
<keyword evidence="4 10" id="KW-0328">Glycosyltransferase</keyword>
<evidence type="ECO:0000256" key="1">
    <source>
        <dbReference type="ARBA" id="ARBA00004477"/>
    </source>
</evidence>
<feature type="transmembrane region" description="Helical" evidence="10">
    <location>
        <begin position="19"/>
        <end position="37"/>
    </location>
</feature>
<evidence type="ECO:0000256" key="10">
    <source>
        <dbReference type="RuleBase" id="RU363075"/>
    </source>
</evidence>
<feature type="transmembrane region" description="Helical" evidence="10">
    <location>
        <begin position="432"/>
        <end position="453"/>
    </location>
</feature>
<keyword evidence="8 10" id="KW-1133">Transmembrane helix</keyword>
<accession>A0A836KS38</accession>
<keyword evidence="5" id="KW-0808">Transferase</keyword>
<feature type="transmembrane region" description="Helical" evidence="10">
    <location>
        <begin position="234"/>
        <end position="253"/>
    </location>
</feature>
<keyword evidence="9 10" id="KW-0472">Membrane</keyword>
<evidence type="ECO:0000313" key="13">
    <source>
        <dbReference type="Proteomes" id="UP000674179"/>
    </source>
</evidence>
<comment type="similarity">
    <text evidence="3 10">Belongs to the glycosyltransferase 22 family.</text>
</comment>
<evidence type="ECO:0000256" key="9">
    <source>
        <dbReference type="ARBA" id="ARBA00023136"/>
    </source>
</evidence>
<feature type="transmembrane region" description="Helical" evidence="10">
    <location>
        <begin position="519"/>
        <end position="543"/>
    </location>
</feature>
<keyword evidence="7 10" id="KW-0256">Endoplasmic reticulum</keyword>
<feature type="region of interest" description="Disordered" evidence="11">
    <location>
        <begin position="568"/>
        <end position="593"/>
    </location>
</feature>
<sequence length="790" mass="87259">MASAVICATHRRTGQPLQIVAVFVLLLLTHHCASRFLPVADCDETFNFIEPIHYLLYGYGKQTWELCSKFALRSWLFLWMYAWPAMFVHRAAGLSSIGVYFFLRIFSGCIAALSELFFVCSVWFAFSGKAAAVAALLLLTNYPIQHAAVSFLPTSFVMICNFVVLGCWLRTQSCTSSSAASSSPLLQSVSAAPPRHLTSFVGAALFFSVLGAVGGWPFAALLSIFVGADLLLRFPRLTIACTPGALLVVCAAASLTDTRYYCRWTLSTWNLVVYNVFGGAKRGPELFGVEPWFFFWKNLTLNFHLMFVVAMLAPLAVLCAPREEPVTMSAPSDAVGSGSSLDDGAALGRSDSLVFEACPLVRSRTRTSDGRGSHPAHHSSLLAPRHPHGHIYAATEATLASRLSCGRELLLMMPFFAWFLLWMFIAHKEERFMTPAYPFMALAATRAICLIFFPDASVSQRAPTTAKCQGTMPDLATETAAYAQETALTCHEVKRPQPHHRWLPPPVRSSAALLWRGRIAGTVFLVTFFFLSYSRAMAVYSFYSGPERIFYDWHLVLQAEAQRTLEAKRQAALRDSATPEGASPSSRLPGTTAQQTQELHNHYIVCLGREWYRFPSSFFLGAASRYQFLETPNFHGMLPMSFVTTPACQERGLLRAPSSSAAAACGSCGCGAPGVNDQNREIPEQYVHHPSEQCDVVFDSLSPRTHVTAMQHAGELARLQLDSTFTRSLLNISYLEAVLEASGTPRRPVKGTYAVLDVDRTPLWCRVLYFPFGISKRCAVWRPLVLNAKP</sequence>